<name>A0A0K1XDK6_9GAMM</name>
<organism evidence="1 2">
    <name type="scientific">Thiopseudomonas alkaliphila</name>
    <dbReference type="NCBI Taxonomy" id="1697053"/>
    <lineage>
        <taxon>Bacteria</taxon>
        <taxon>Pseudomonadati</taxon>
        <taxon>Pseudomonadota</taxon>
        <taxon>Gammaproteobacteria</taxon>
        <taxon>Pseudomonadales</taxon>
        <taxon>Pseudomonadaceae</taxon>
        <taxon>Thiopseudomonas</taxon>
    </lineage>
</organism>
<dbReference type="EMBL" id="CP012365">
    <property type="protein sequence ID" value="AKX59485.1"/>
    <property type="molecule type" value="Genomic_DNA"/>
</dbReference>
<proteinExistence type="predicted"/>
<reference evidence="1 2" key="1">
    <citation type="journal article" date="2015" name="Genome Announc.">
        <title>Genome Sequences of Oblitimonas alkaliphila gen. nov. sp. nov. (Proposed), a Novel Bacterium of the Pseudomonadaceae Family.</title>
        <authorList>
            <person name="Lauer A.C."/>
            <person name="Nicholson A.C."/>
            <person name="Humrighouse B.W."/>
            <person name="Emery B."/>
            <person name="Drobish A."/>
            <person name="Juieng P."/>
            <person name="Loparev V."/>
            <person name="McQuiston J.R."/>
        </authorList>
    </citation>
    <scope>NUCLEOTIDE SEQUENCE [LARGE SCALE GENOMIC DNA]</scope>
    <source>
        <strain evidence="1 2">E5571</strain>
    </source>
</reference>
<protein>
    <submittedName>
        <fullName evidence="1">Uncharacterized protein</fullName>
    </submittedName>
</protein>
<gene>
    <name evidence="1" type="ORF">AKN88_05720</name>
</gene>
<evidence type="ECO:0000313" key="1">
    <source>
        <dbReference type="EMBL" id="AKX59485.1"/>
    </source>
</evidence>
<sequence>MSEKKKYSLLTSSDIEAGLKNEYFQKVDISLIRDKEGRIVRHLPVASIQDSVIPPSIIQINSNYIYQADIYPVIEALIETRNVGIFQDISEKYQIVIDSLTYYRDHKSRLDELNSKSLEASSVFEKRVEVYLNNIDVRDIGKTDIENCITMLDSYLNVIFVYLISIYWIHDKNVSKDTISGRKISELYNRVRHIFEQLLAESSKDENGTNLFPMHDSLYARYLLSEDNGMKEIEKFIRHDSRFSSVVDFMDFIKRCFLEKKSTDYDYNNQHQASATFEIKIKLSKNDTYKNKKIKFLQGLFETLEKIKMLKNIHSELIEAGKINLSDIEVYSEHEANKALQLTTIPLALHGGS</sequence>
<dbReference type="Proteomes" id="UP000063953">
    <property type="component" value="Chromosome"/>
</dbReference>
<dbReference type="RefSeq" id="WP_053100664.1">
    <property type="nucleotide sequence ID" value="NZ_CP012365.1"/>
</dbReference>
<dbReference type="AlphaFoldDB" id="A0A0K1XDK6"/>
<keyword evidence="2" id="KW-1185">Reference proteome</keyword>
<accession>A0A0K1XDK6</accession>
<evidence type="ECO:0000313" key="2">
    <source>
        <dbReference type="Proteomes" id="UP000063953"/>
    </source>
</evidence>